<reference evidence="7 8" key="1">
    <citation type="journal article" date="2013" name="Science">
        <title>Genomic diversity and evolution of the head crest in the rock pigeon.</title>
        <authorList>
            <person name="Shapiro M.D."/>
            <person name="Kronenberg Z."/>
            <person name="Li C."/>
            <person name="Domyan E.T."/>
            <person name="Pan H."/>
            <person name="Campbell M."/>
            <person name="Tan H."/>
            <person name="Huff C.D."/>
            <person name="Hu H."/>
            <person name="Vickrey A.I."/>
            <person name="Nielsen S.C."/>
            <person name="Stringham S.A."/>
            <person name="Hu H."/>
            <person name="Willerslev E."/>
            <person name="Gilbert M.T."/>
            <person name="Yandell M."/>
            <person name="Zhang G."/>
            <person name="Wang J."/>
        </authorList>
    </citation>
    <scope>NUCLEOTIDE SEQUENCE [LARGE SCALE GENOMIC DNA]</scope>
    <source>
        <tissue evidence="7">Blood</tissue>
    </source>
</reference>
<organism evidence="7 8">
    <name type="scientific">Columba livia</name>
    <name type="common">Rock dove</name>
    <dbReference type="NCBI Taxonomy" id="8932"/>
    <lineage>
        <taxon>Eukaryota</taxon>
        <taxon>Metazoa</taxon>
        <taxon>Chordata</taxon>
        <taxon>Craniata</taxon>
        <taxon>Vertebrata</taxon>
        <taxon>Euteleostomi</taxon>
        <taxon>Archelosauria</taxon>
        <taxon>Archosauria</taxon>
        <taxon>Dinosauria</taxon>
        <taxon>Saurischia</taxon>
        <taxon>Theropoda</taxon>
        <taxon>Coelurosauria</taxon>
        <taxon>Aves</taxon>
        <taxon>Neognathae</taxon>
        <taxon>Neoaves</taxon>
        <taxon>Columbimorphae</taxon>
        <taxon>Columbiformes</taxon>
        <taxon>Columbidae</taxon>
        <taxon>Columba</taxon>
    </lineage>
</organism>
<dbReference type="InterPro" id="IPR003599">
    <property type="entry name" value="Ig_sub"/>
</dbReference>
<keyword evidence="3" id="KW-1015">Disulfide bond</keyword>
<dbReference type="InterPro" id="IPR007110">
    <property type="entry name" value="Ig-like_dom"/>
</dbReference>
<comment type="caution">
    <text evidence="7">The sequence shown here is derived from an EMBL/GenBank/DDBJ whole genome shotgun (WGS) entry which is preliminary data.</text>
</comment>
<evidence type="ECO:0000313" key="8">
    <source>
        <dbReference type="Proteomes" id="UP000053872"/>
    </source>
</evidence>
<dbReference type="AlphaFoldDB" id="A0A2I0LLU9"/>
<dbReference type="FunFam" id="2.60.40.10:FF:000013">
    <property type="entry name" value="cell adhesion molecule 1 isoform X1"/>
    <property type="match status" value="1"/>
</dbReference>
<evidence type="ECO:0000256" key="4">
    <source>
        <dbReference type="ARBA" id="ARBA00023319"/>
    </source>
</evidence>
<dbReference type="STRING" id="8932.A0A2I0LLU9"/>
<keyword evidence="8" id="KW-1185">Reference proteome</keyword>
<evidence type="ECO:0000256" key="1">
    <source>
        <dbReference type="ARBA" id="ARBA00022729"/>
    </source>
</evidence>
<dbReference type="PANTHER" id="PTHR45889:SF5">
    <property type="entry name" value="CELL ADHESION MOLECULE 3"/>
    <property type="match status" value="1"/>
</dbReference>
<protein>
    <submittedName>
        <fullName evidence="7">Cell adhesion molecule 3-like</fullName>
    </submittedName>
</protein>
<keyword evidence="2" id="KW-0677">Repeat</keyword>
<dbReference type="SMART" id="SM00409">
    <property type="entry name" value="IG"/>
    <property type="match status" value="1"/>
</dbReference>
<keyword evidence="4" id="KW-0393">Immunoglobulin domain</keyword>
<accession>A0A2I0LLU9</accession>
<evidence type="ECO:0000256" key="2">
    <source>
        <dbReference type="ARBA" id="ARBA00022737"/>
    </source>
</evidence>
<dbReference type="PANTHER" id="PTHR45889">
    <property type="entry name" value="IG-LIKE DOMAIN-CONTAINING PROTEIN"/>
    <property type="match status" value="1"/>
</dbReference>
<feature type="compositionally biased region" description="Polar residues" evidence="5">
    <location>
        <begin position="20"/>
        <end position="37"/>
    </location>
</feature>
<dbReference type="Proteomes" id="UP000053872">
    <property type="component" value="Unassembled WGS sequence"/>
</dbReference>
<dbReference type="SUPFAM" id="SSF48726">
    <property type="entry name" value="Immunoglobulin"/>
    <property type="match status" value="1"/>
</dbReference>
<name>A0A2I0LLU9_COLLI</name>
<dbReference type="GO" id="GO:0007156">
    <property type="term" value="P:homophilic cell adhesion via plasma membrane adhesion molecules"/>
    <property type="evidence" value="ECO:0007669"/>
    <property type="project" value="TreeGrafter"/>
</dbReference>
<keyword evidence="1" id="KW-0732">Signal</keyword>
<evidence type="ECO:0000256" key="3">
    <source>
        <dbReference type="ARBA" id="ARBA00023157"/>
    </source>
</evidence>
<proteinExistence type="predicted"/>
<dbReference type="Gene3D" id="2.60.40.10">
    <property type="entry name" value="Immunoglobulins"/>
    <property type="match status" value="1"/>
</dbReference>
<dbReference type="PROSITE" id="PS50835">
    <property type="entry name" value="IG_LIKE"/>
    <property type="match status" value="1"/>
</dbReference>
<gene>
    <name evidence="7" type="ORF">A306_00012990</name>
</gene>
<evidence type="ECO:0000256" key="5">
    <source>
        <dbReference type="SAM" id="MobiDB-lite"/>
    </source>
</evidence>
<feature type="domain" description="Ig-like" evidence="6">
    <location>
        <begin position="26"/>
        <end position="125"/>
    </location>
</feature>
<evidence type="ECO:0000313" key="7">
    <source>
        <dbReference type="EMBL" id="PKK18406.1"/>
    </source>
</evidence>
<dbReference type="Pfam" id="PF13927">
    <property type="entry name" value="Ig_3"/>
    <property type="match status" value="1"/>
</dbReference>
<feature type="region of interest" description="Disordered" evidence="5">
    <location>
        <begin position="137"/>
        <end position="168"/>
    </location>
</feature>
<dbReference type="InterPro" id="IPR013783">
    <property type="entry name" value="Ig-like_fold"/>
</dbReference>
<sequence>MGKSSRSCVHLSPDRGSLSRAANITPVTSGSQPTTSDETVVAGGTVVLKCQVEDPDDSSLQWSNPAQQTLYFGEKRALRDNRIQLERSTPNELTISISDVVLSDEGEYTCSIFTMPVRTAKALVTVLGVPQKPQIFGHEQPIDEEGCPAAPRAANPQPSSGGRRATRT</sequence>
<dbReference type="GO" id="GO:0042734">
    <property type="term" value="C:presynaptic membrane"/>
    <property type="evidence" value="ECO:0007669"/>
    <property type="project" value="TreeGrafter"/>
</dbReference>
<feature type="region of interest" description="Disordered" evidence="5">
    <location>
        <begin position="1"/>
        <end position="37"/>
    </location>
</feature>
<dbReference type="InParanoid" id="A0A2I0LLU9"/>
<dbReference type="EMBL" id="AKCR02000205">
    <property type="protein sequence ID" value="PKK18406.1"/>
    <property type="molecule type" value="Genomic_DNA"/>
</dbReference>
<dbReference type="InterPro" id="IPR036179">
    <property type="entry name" value="Ig-like_dom_sf"/>
</dbReference>
<evidence type="ECO:0000259" key="6">
    <source>
        <dbReference type="PROSITE" id="PS50835"/>
    </source>
</evidence>